<evidence type="ECO:0000256" key="4">
    <source>
        <dbReference type="PROSITE-ProRule" id="PRU00175"/>
    </source>
</evidence>
<keyword evidence="8" id="KW-1185">Reference proteome</keyword>
<dbReference type="InterPro" id="IPR013083">
    <property type="entry name" value="Znf_RING/FYVE/PHD"/>
</dbReference>
<feature type="region of interest" description="Disordered" evidence="5">
    <location>
        <begin position="256"/>
        <end position="290"/>
    </location>
</feature>
<feature type="domain" description="RING-type" evidence="6">
    <location>
        <begin position="136"/>
        <end position="176"/>
    </location>
</feature>
<dbReference type="PANTHER" id="PTHR45969">
    <property type="entry name" value="RING ZINC FINGER PROTEIN-RELATED"/>
    <property type="match status" value="1"/>
</dbReference>
<dbReference type="AlphaFoldDB" id="A0AA88KNZ3"/>
<keyword evidence="1" id="KW-0479">Metal-binding</keyword>
<evidence type="ECO:0000256" key="3">
    <source>
        <dbReference type="ARBA" id="ARBA00022833"/>
    </source>
</evidence>
<accession>A0AA88KNZ3</accession>
<dbReference type="RefSeq" id="XP_044552128.1">
    <property type="nucleotide sequence ID" value="XM_044700093.1"/>
</dbReference>
<feature type="compositionally biased region" description="Polar residues" evidence="5">
    <location>
        <begin position="78"/>
        <end position="89"/>
    </location>
</feature>
<dbReference type="SUPFAM" id="SSF57850">
    <property type="entry name" value="RING/U-box"/>
    <property type="match status" value="1"/>
</dbReference>
<feature type="compositionally biased region" description="Low complexity" evidence="5">
    <location>
        <begin position="1"/>
        <end position="23"/>
    </location>
</feature>
<dbReference type="InterPro" id="IPR001841">
    <property type="entry name" value="Znf_RING"/>
</dbReference>
<feature type="region of interest" description="Disordered" evidence="5">
    <location>
        <begin position="1"/>
        <end position="93"/>
    </location>
</feature>
<dbReference type="PROSITE" id="PS50089">
    <property type="entry name" value="ZF_RING_2"/>
    <property type="match status" value="1"/>
</dbReference>
<dbReference type="Pfam" id="PF13639">
    <property type="entry name" value="zf-RING_2"/>
    <property type="match status" value="1"/>
</dbReference>
<dbReference type="GO" id="GO:0061630">
    <property type="term" value="F:ubiquitin protein ligase activity"/>
    <property type="evidence" value="ECO:0007669"/>
    <property type="project" value="TreeGrafter"/>
</dbReference>
<evidence type="ECO:0000256" key="2">
    <source>
        <dbReference type="ARBA" id="ARBA00022771"/>
    </source>
</evidence>
<keyword evidence="3" id="KW-0862">Zinc</keyword>
<dbReference type="SMART" id="SM00184">
    <property type="entry name" value="RING"/>
    <property type="match status" value="1"/>
</dbReference>
<dbReference type="PANTHER" id="PTHR45969:SF69">
    <property type="entry name" value="FINGER DOMAIN PROTEIN, PUTATIVE (AFU_ORTHOLOGUE AFUA_3G12190)-RELATED"/>
    <property type="match status" value="1"/>
</dbReference>
<evidence type="ECO:0000313" key="7">
    <source>
        <dbReference type="EMBL" id="KAG2388136.1"/>
    </source>
</evidence>
<dbReference type="EMBL" id="PYSW02000011">
    <property type="protein sequence ID" value="KAG2388136.1"/>
    <property type="molecule type" value="Genomic_DNA"/>
</dbReference>
<comment type="caution">
    <text evidence="7">The sequence shown here is derived from an EMBL/GenBank/DDBJ whole genome shotgun (WGS) entry which is preliminary data.</text>
</comment>
<feature type="region of interest" description="Disordered" evidence="5">
    <location>
        <begin position="340"/>
        <end position="380"/>
    </location>
</feature>
<feature type="compositionally biased region" description="Low complexity" evidence="5">
    <location>
        <begin position="57"/>
        <end position="66"/>
    </location>
</feature>
<reference evidence="7 8" key="1">
    <citation type="journal article" date="2018" name="BMC Genomics">
        <title>The genome of Naegleria lovaniensis, the basis for a comparative approach to unravel pathogenicity factors of the human pathogenic amoeba N. fowleri.</title>
        <authorList>
            <person name="Liechti N."/>
            <person name="Schurch N."/>
            <person name="Bruggmann R."/>
            <person name="Wittwer M."/>
        </authorList>
    </citation>
    <scope>NUCLEOTIDE SEQUENCE [LARGE SCALE GENOMIC DNA]</scope>
    <source>
        <strain evidence="7 8">ATCC 30569</strain>
    </source>
</reference>
<dbReference type="Proteomes" id="UP000816034">
    <property type="component" value="Unassembled WGS sequence"/>
</dbReference>
<proteinExistence type="predicted"/>
<protein>
    <recommendedName>
        <fullName evidence="6">RING-type domain-containing protein</fullName>
    </recommendedName>
</protein>
<dbReference type="PROSITE" id="PS00518">
    <property type="entry name" value="ZF_RING_1"/>
    <property type="match status" value="1"/>
</dbReference>
<gene>
    <name evidence="7" type="ORF">C9374_000986</name>
</gene>
<evidence type="ECO:0000256" key="5">
    <source>
        <dbReference type="SAM" id="MobiDB-lite"/>
    </source>
</evidence>
<organism evidence="7 8">
    <name type="scientific">Naegleria lovaniensis</name>
    <name type="common">Amoeba</name>
    <dbReference type="NCBI Taxonomy" id="51637"/>
    <lineage>
        <taxon>Eukaryota</taxon>
        <taxon>Discoba</taxon>
        <taxon>Heterolobosea</taxon>
        <taxon>Tetramitia</taxon>
        <taxon>Eutetramitia</taxon>
        <taxon>Vahlkampfiidae</taxon>
        <taxon>Naegleria</taxon>
    </lineage>
</organism>
<name>A0AA88KNZ3_NAELO</name>
<dbReference type="GeneID" id="68093442"/>
<feature type="compositionally biased region" description="Acidic residues" evidence="5">
    <location>
        <begin position="270"/>
        <end position="284"/>
    </location>
</feature>
<dbReference type="GO" id="GO:0008270">
    <property type="term" value="F:zinc ion binding"/>
    <property type="evidence" value="ECO:0007669"/>
    <property type="project" value="UniProtKB-KW"/>
</dbReference>
<evidence type="ECO:0000259" key="6">
    <source>
        <dbReference type="PROSITE" id="PS50089"/>
    </source>
</evidence>
<keyword evidence="2 4" id="KW-0863">Zinc-finger</keyword>
<dbReference type="Gene3D" id="3.30.40.10">
    <property type="entry name" value="Zinc/RING finger domain, C3HC4 (zinc finger)"/>
    <property type="match status" value="1"/>
</dbReference>
<evidence type="ECO:0000313" key="8">
    <source>
        <dbReference type="Proteomes" id="UP000816034"/>
    </source>
</evidence>
<evidence type="ECO:0000256" key="1">
    <source>
        <dbReference type="ARBA" id="ARBA00022723"/>
    </source>
</evidence>
<sequence length="417" mass="47192">MISSQCSTSETTSSMSSSSTTRTNNESLMLSPPRENKQRRRLVKTSDQSRRKEPQNSTSSSTSGSSKPKLVLKRKKNQNNAESSTSASSKKLKRSIEDNGDDIAQLLHDDETCKENRRPQNGKTTAASSSSESETCIICLCEMSYPLAKLNHCTHKFCHACIDMWRKKSNTCPVCKARFTSLRVFDSKESSTYKVIPVRKKVFEITPEEMVNGFYRNERDDYDDEEEEDETFINDHDEFDGFIDENGDLYLGEAQEDPRFSLQRRGNGDIEPENSEDEEDDDANASDADEHGNLAGFVEVDPNALHTNDDESFVLNDDEEDEEDFELSQVSLVDEHDSSIVATPERARSASPFRRRPNHPPHVIDISSPNENAARKTTARGRVINIEEEENEEDEVIEDDVTEVIDPNEIQEIIEIL</sequence>
<dbReference type="GO" id="GO:0016567">
    <property type="term" value="P:protein ubiquitination"/>
    <property type="evidence" value="ECO:0007669"/>
    <property type="project" value="TreeGrafter"/>
</dbReference>
<dbReference type="InterPro" id="IPR017907">
    <property type="entry name" value="Znf_RING_CS"/>
</dbReference>